<organism evidence="2 3">
    <name type="scientific">Chryseobacterium formosense</name>
    <dbReference type="NCBI Taxonomy" id="236814"/>
    <lineage>
        <taxon>Bacteria</taxon>
        <taxon>Pseudomonadati</taxon>
        <taxon>Bacteroidota</taxon>
        <taxon>Flavobacteriia</taxon>
        <taxon>Flavobacteriales</taxon>
        <taxon>Weeksellaceae</taxon>
        <taxon>Chryseobacterium group</taxon>
        <taxon>Chryseobacterium</taxon>
    </lineage>
</organism>
<protein>
    <recommendedName>
        <fullName evidence="1">SnoaL-like domain-containing protein</fullName>
    </recommendedName>
</protein>
<dbReference type="InterPro" id="IPR037401">
    <property type="entry name" value="SnoaL-like"/>
</dbReference>
<comment type="caution">
    <text evidence="2">The sequence shown here is derived from an EMBL/GenBank/DDBJ whole genome shotgun (WGS) entry which is preliminary data.</text>
</comment>
<evidence type="ECO:0000313" key="3">
    <source>
        <dbReference type="Proteomes" id="UP000028713"/>
    </source>
</evidence>
<gene>
    <name evidence="2" type="ORF">IX39_05275</name>
</gene>
<dbReference type="eggNOG" id="ENOG502ZZSB">
    <property type="taxonomic scope" value="Bacteria"/>
</dbReference>
<dbReference type="Proteomes" id="UP000028713">
    <property type="component" value="Unassembled WGS sequence"/>
</dbReference>
<feature type="domain" description="SnoaL-like" evidence="1">
    <location>
        <begin position="7"/>
        <end position="107"/>
    </location>
</feature>
<proteinExistence type="predicted"/>
<dbReference type="EMBL" id="JPRP01000001">
    <property type="protein sequence ID" value="KFF00080.1"/>
    <property type="molecule type" value="Genomic_DNA"/>
</dbReference>
<evidence type="ECO:0000313" key="2">
    <source>
        <dbReference type="EMBL" id="KFF00080.1"/>
    </source>
</evidence>
<dbReference type="RefSeq" id="WP_034674024.1">
    <property type="nucleotide sequence ID" value="NZ_FPAP01000002.1"/>
</dbReference>
<dbReference type="SUPFAM" id="SSF54427">
    <property type="entry name" value="NTF2-like"/>
    <property type="match status" value="1"/>
</dbReference>
<evidence type="ECO:0000259" key="1">
    <source>
        <dbReference type="Pfam" id="PF12680"/>
    </source>
</evidence>
<dbReference type="OrthoDB" id="1260740at2"/>
<dbReference type="AlphaFoldDB" id="A0A085Z6L6"/>
<keyword evidence="3" id="KW-1185">Reference proteome</keyword>
<sequence>MNCKISHFMQDLNSLNIEKLEKWFTDETVIWIPPAKEISGKSRILALFRAIFRRYEKIQWNVAEIFHLGNNKYFYQTSSIGNMTGKGMYKNEICTVVQFSECGKIVYLSDYFKDTKVFK</sequence>
<reference evidence="2 3" key="1">
    <citation type="submission" date="2014-07" db="EMBL/GenBank/DDBJ databases">
        <title>Genome of Chryseobacterium formosense LMG 24722.</title>
        <authorList>
            <person name="Pipes S.E."/>
            <person name="Stropko S.J."/>
            <person name="Newman J.D."/>
        </authorList>
    </citation>
    <scope>NUCLEOTIDE SEQUENCE [LARGE SCALE GENOMIC DNA]</scope>
    <source>
        <strain evidence="2 3">LMG 24722</strain>
    </source>
</reference>
<name>A0A085Z6L6_9FLAO</name>
<accession>A0A085Z6L6</accession>
<dbReference type="Gene3D" id="3.10.450.50">
    <property type="match status" value="1"/>
</dbReference>
<dbReference type="Pfam" id="PF12680">
    <property type="entry name" value="SnoaL_2"/>
    <property type="match status" value="1"/>
</dbReference>
<dbReference type="InterPro" id="IPR032710">
    <property type="entry name" value="NTF2-like_dom_sf"/>
</dbReference>